<dbReference type="Proteomes" id="UP000593571">
    <property type="component" value="Unassembled WGS sequence"/>
</dbReference>
<keyword evidence="3" id="KW-0433">Leucine-rich repeat</keyword>
<proteinExistence type="inferred from homology"/>
<evidence type="ECO:0000313" key="6">
    <source>
        <dbReference type="Proteomes" id="UP000593571"/>
    </source>
</evidence>
<name>A0A7J8EKQ1_ROUAE</name>
<dbReference type="InterPro" id="IPR032675">
    <property type="entry name" value="LRR_dom_sf"/>
</dbReference>
<comment type="similarity">
    <text evidence="1">Belongs to the PRAME family. LRRC14 subfamily.</text>
</comment>
<dbReference type="AlphaFoldDB" id="A0A7J8EKQ1"/>
<dbReference type="GO" id="GO:0005737">
    <property type="term" value="C:cytoplasm"/>
    <property type="evidence" value="ECO:0007669"/>
    <property type="project" value="TreeGrafter"/>
</dbReference>
<dbReference type="InterPro" id="IPR001611">
    <property type="entry name" value="Leu-rich_rpt"/>
</dbReference>
<evidence type="ECO:0000313" key="5">
    <source>
        <dbReference type="EMBL" id="KAF6435911.1"/>
    </source>
</evidence>
<comment type="caution">
    <text evidence="5">The sequence shown here is derived from an EMBL/GenBank/DDBJ whole genome shotgun (WGS) entry which is preliminary data.</text>
</comment>
<evidence type="ECO:0000256" key="2">
    <source>
        <dbReference type="ARBA" id="ARBA00014228"/>
    </source>
</evidence>
<accession>A0A7J8EKQ1</accession>
<gene>
    <name evidence="5" type="ORF">HJG63_012682</name>
</gene>
<dbReference type="Pfam" id="PF13516">
    <property type="entry name" value="LRR_6"/>
    <property type="match status" value="2"/>
</dbReference>
<keyword evidence="6" id="KW-1185">Reference proteome</keyword>
<dbReference type="PANTHER" id="PTHR14224:SF1">
    <property type="entry name" value="PRAME LIKE, X-LINKED 1"/>
    <property type="match status" value="1"/>
</dbReference>
<dbReference type="SUPFAM" id="SSF52047">
    <property type="entry name" value="RNI-like"/>
    <property type="match status" value="1"/>
</dbReference>
<evidence type="ECO:0000256" key="3">
    <source>
        <dbReference type="ARBA" id="ARBA00022614"/>
    </source>
</evidence>
<sequence length="351" mass="39867">MDQKGTATLLELAAKSLLSNEPAAIHALEELPRDLFVPLFGAAFLGGHTKVLKELVRVWPFYCLHIRMSFREKSSYEILEAMIDGLQTLPAQNSSLRSILRFVDMGCADYLEVKNADLSEVTTLFNEMIHLTSLCLFNIPFKSCKGRNFRNFLTWLGRLDSLQDISLSLFYLKNQLQKLLRVLPPDVDTFYLSSCDLSNRDVTALSQSPQAAHITLLDLSNNEIFSEAYGPFQTLLENVSGTLQYLQVNNCRITDSALSAVLPALSHCSHLRVLSFAHNPITMPMLMSLLQQLTSLMELKHVIYPVPVHCYEQEDSHSRLDRQKLAEVQAQLLMMLQMVQREDMNWTTSHE</sequence>
<evidence type="ECO:0000256" key="4">
    <source>
        <dbReference type="ARBA" id="ARBA00022737"/>
    </source>
</evidence>
<dbReference type="Gene3D" id="3.80.10.10">
    <property type="entry name" value="Ribonuclease Inhibitor"/>
    <property type="match status" value="1"/>
</dbReference>
<dbReference type="EMBL" id="JACASE010000009">
    <property type="protein sequence ID" value="KAF6435911.1"/>
    <property type="molecule type" value="Genomic_DNA"/>
</dbReference>
<reference evidence="5 6" key="1">
    <citation type="journal article" date="2020" name="Nature">
        <title>Six reference-quality genomes reveal evolution of bat adaptations.</title>
        <authorList>
            <person name="Jebb D."/>
            <person name="Huang Z."/>
            <person name="Pippel M."/>
            <person name="Hughes G.M."/>
            <person name="Lavrichenko K."/>
            <person name="Devanna P."/>
            <person name="Winkler S."/>
            <person name="Jermiin L.S."/>
            <person name="Skirmuntt E.C."/>
            <person name="Katzourakis A."/>
            <person name="Burkitt-Gray L."/>
            <person name="Ray D.A."/>
            <person name="Sullivan K.A.M."/>
            <person name="Roscito J.G."/>
            <person name="Kirilenko B.M."/>
            <person name="Davalos L.M."/>
            <person name="Corthals A.P."/>
            <person name="Power M.L."/>
            <person name="Jones G."/>
            <person name="Ransome R.D."/>
            <person name="Dechmann D.K.N."/>
            <person name="Locatelli A.G."/>
            <person name="Puechmaille S.J."/>
            <person name="Fedrigo O."/>
            <person name="Jarvis E.D."/>
            <person name="Hiller M."/>
            <person name="Vernes S.C."/>
            <person name="Myers E.W."/>
            <person name="Teeling E.C."/>
        </authorList>
    </citation>
    <scope>NUCLEOTIDE SEQUENCE [LARGE SCALE GENOMIC DNA]</scope>
    <source>
        <strain evidence="5">MRouAeg1</strain>
        <tissue evidence="5">Muscle</tissue>
    </source>
</reference>
<dbReference type="PANTHER" id="PTHR14224">
    <property type="entry name" value="SIMILAR TO PREFERENTIALLY EXPRESSED ANTIGEN IN MELANOMA-LIKE 3"/>
    <property type="match status" value="1"/>
</dbReference>
<dbReference type="InterPro" id="IPR050694">
    <property type="entry name" value="LRRC14/PRAME"/>
</dbReference>
<organism evidence="5 6">
    <name type="scientific">Rousettus aegyptiacus</name>
    <name type="common">Egyptian fruit bat</name>
    <name type="synonym">Pteropus aegyptiacus</name>
    <dbReference type="NCBI Taxonomy" id="9407"/>
    <lineage>
        <taxon>Eukaryota</taxon>
        <taxon>Metazoa</taxon>
        <taxon>Chordata</taxon>
        <taxon>Craniata</taxon>
        <taxon>Vertebrata</taxon>
        <taxon>Euteleostomi</taxon>
        <taxon>Mammalia</taxon>
        <taxon>Eutheria</taxon>
        <taxon>Laurasiatheria</taxon>
        <taxon>Chiroptera</taxon>
        <taxon>Yinpterochiroptera</taxon>
        <taxon>Pteropodoidea</taxon>
        <taxon>Pteropodidae</taxon>
        <taxon>Rousettinae</taxon>
        <taxon>Rousettus</taxon>
    </lineage>
</organism>
<keyword evidence="4" id="KW-0677">Repeat</keyword>
<evidence type="ECO:0000256" key="1">
    <source>
        <dbReference type="ARBA" id="ARBA00009552"/>
    </source>
</evidence>
<protein>
    <recommendedName>
        <fullName evidence="2">Leucine-rich repeat-containing protein 14</fullName>
    </recommendedName>
</protein>